<dbReference type="PANTHER" id="PTHR47691:SF3">
    <property type="entry name" value="HTH-TYPE TRANSCRIPTIONAL REGULATOR RV0890C-RELATED"/>
    <property type="match status" value="1"/>
</dbReference>
<reference evidence="2 3" key="1">
    <citation type="journal article" date="2012" name="PLoS ONE">
        <title>Genome sequence and transcriptome analysis of the radioresistant bacterium Deinococcus gobiensis: insights into the extreme environmental adaptations.</title>
        <authorList>
            <person name="Yuan M."/>
            <person name="Chen M."/>
            <person name="Zhang W."/>
            <person name="Lu W."/>
            <person name="Wang J."/>
            <person name="Yang M."/>
            <person name="Zhao P."/>
            <person name="Tang R."/>
            <person name="Li X."/>
            <person name="Hao Y."/>
            <person name="Zhou Z."/>
            <person name="Zhan Y."/>
            <person name="Yu H."/>
            <person name="Teng C."/>
            <person name="Yan Y."/>
            <person name="Ping S."/>
            <person name="Wang Y."/>
            <person name="Lin M."/>
        </authorList>
    </citation>
    <scope>NUCLEOTIDE SEQUENCE [LARGE SCALE GENOMIC DNA]</scope>
    <source>
        <strain evidence="3">DSM 21396 / JCM 16679 / CGMCC 1.7299 / I-0</strain>
        <plasmid evidence="2">P5</plasmid>
    </source>
</reference>
<dbReference type="Proteomes" id="UP000007575">
    <property type="component" value="Plasmid P5"/>
</dbReference>
<evidence type="ECO:0000313" key="2">
    <source>
        <dbReference type="EMBL" id="AFD28214.1"/>
    </source>
</evidence>
<keyword evidence="2" id="KW-0614">Plasmid</keyword>
<dbReference type="InterPro" id="IPR011990">
    <property type="entry name" value="TPR-like_helical_dom_sf"/>
</dbReference>
<evidence type="ECO:0000259" key="1">
    <source>
        <dbReference type="Pfam" id="PF00931"/>
    </source>
</evidence>
<protein>
    <submittedName>
        <fullName evidence="2">Serine/threonine-protein kinase transcriptional regulatory protein PknK_3</fullName>
    </submittedName>
</protein>
<dbReference type="GO" id="GO:0016301">
    <property type="term" value="F:kinase activity"/>
    <property type="evidence" value="ECO:0007669"/>
    <property type="project" value="UniProtKB-KW"/>
</dbReference>
<accession>H8H3W7</accession>
<dbReference type="InterPro" id="IPR002182">
    <property type="entry name" value="NB-ARC"/>
</dbReference>
<dbReference type="KEGG" id="dgo:DGo_PE0070"/>
<dbReference type="Gene3D" id="1.25.40.10">
    <property type="entry name" value="Tetratricopeptide repeat domain"/>
    <property type="match status" value="1"/>
</dbReference>
<geneLocation type="plasmid" evidence="2 3">
    <name>P5</name>
</geneLocation>
<dbReference type="PRINTS" id="PR00364">
    <property type="entry name" value="DISEASERSIST"/>
</dbReference>
<proteinExistence type="predicted"/>
<dbReference type="InterPro" id="IPR027417">
    <property type="entry name" value="P-loop_NTPase"/>
</dbReference>
<dbReference type="PANTHER" id="PTHR47691">
    <property type="entry name" value="REGULATOR-RELATED"/>
    <property type="match status" value="1"/>
</dbReference>
<sequence>MLQAVQEQRYADALSFYKGPFLPGWGQHGAELEEWWGQTRDYLASRAAQAALGLGEAAASTGNWAQGAAYAAQALGILTEVSSLPLLERAYRLLRAANDPAYELLLAPYDLPLPSLSPEQAQASLMSPLARSLSSSDLFVGRSSEMEWLLRYIPVSRLVTIHGLGGSGKTSLARAVFAHPGLRLHFHEMVWIAADHGTSDALIERVSEHLGLSAPVTSDTLAQRLAGRRVLIVLDGADDLGPQLASLHQFNQQFPLIHLLLTARSAQGLSREQTLLLRGFQLPEGPLGKTHPARQLLAQGAEQEDLQEGEEDQLDALCRLVSALPFALLQVGRLRRTLSSAQLRQALTHDLRALETDSSASGMTGMQEIWRSTAARLTVVERNGVQALSALHTPFGAELAEALSIPPALLARLHDLAFLEKCGDGQFRWVPLVAAYARYAQSPEQRAAAQAYAAHVILNAMNDRAELWADPVVRTWGVVHEQDIHAALRWGVEHSAPELSGALNSTLLFYETAAQYQPALNLYLDLLGLSGTSETQPALLAGAAWFASRLNLLDEAQQWAERALNLLPLDAWSVRMPLENTLGNVASLQQDAARAEVHFSRALDGAIHMGDISRQITYLGNLAATQPDAAASAVNYLRALSLCTRLGDEERRNPLIGGWAYIQLFRIERGDVEMAFELLNGQITRLTELMLPVPLYLHLYLACTALTLGHALQAQESATLAYQAARERRELAFEISALLMVGRAQAWQGLYTSGLQTLLHGLRQACAARHAEGITDALLFYAEAITRQQGGRAPLWLRTWHPTRLTPYQNRLFLDLLSQLSADALAPTPPLDVWLSLQLLIQLEVQPPVV</sequence>
<organism evidence="2 3">
    <name type="scientific">Deinococcus gobiensis (strain DSM 21396 / JCM 16679 / CGMCC 1.7299 / I-0)</name>
    <dbReference type="NCBI Taxonomy" id="745776"/>
    <lineage>
        <taxon>Bacteria</taxon>
        <taxon>Thermotogati</taxon>
        <taxon>Deinococcota</taxon>
        <taxon>Deinococci</taxon>
        <taxon>Deinococcales</taxon>
        <taxon>Deinococcaceae</taxon>
        <taxon>Deinococcus</taxon>
    </lineage>
</organism>
<dbReference type="Pfam" id="PF00931">
    <property type="entry name" value="NB-ARC"/>
    <property type="match status" value="1"/>
</dbReference>
<dbReference type="GO" id="GO:0043531">
    <property type="term" value="F:ADP binding"/>
    <property type="evidence" value="ECO:0007669"/>
    <property type="project" value="InterPro"/>
</dbReference>
<dbReference type="Gene3D" id="3.40.50.300">
    <property type="entry name" value="P-loop containing nucleotide triphosphate hydrolases"/>
    <property type="match status" value="1"/>
</dbReference>
<dbReference type="PATRIC" id="fig|745776.4.peg.4079"/>
<keyword evidence="2" id="KW-0808">Transferase</keyword>
<evidence type="ECO:0000313" key="3">
    <source>
        <dbReference type="Proteomes" id="UP000007575"/>
    </source>
</evidence>
<keyword evidence="3" id="KW-1185">Reference proteome</keyword>
<dbReference type="AlphaFoldDB" id="H8H3W7"/>
<feature type="domain" description="NB-ARC" evidence="1">
    <location>
        <begin position="156"/>
        <end position="236"/>
    </location>
</feature>
<keyword evidence="2" id="KW-0418">Kinase</keyword>
<gene>
    <name evidence="2" type="primary">pknK</name>
    <name evidence="2" type="ordered locus">DGo_PE0070</name>
</gene>
<dbReference type="SUPFAM" id="SSF52540">
    <property type="entry name" value="P-loop containing nucleoside triphosphate hydrolases"/>
    <property type="match status" value="1"/>
</dbReference>
<dbReference type="HOGENOM" id="CLU_335475_0_0_0"/>
<name>H8H3W7_DEIGI</name>
<dbReference type="EMBL" id="CP002196">
    <property type="protein sequence ID" value="AFD28214.1"/>
    <property type="molecule type" value="Genomic_DNA"/>
</dbReference>